<keyword evidence="3 5" id="KW-0378">Hydrolase</keyword>
<dbReference type="EC" id="3.1.1.-" evidence="5"/>
<dbReference type="Pfam" id="PF00135">
    <property type="entry name" value="COesterase"/>
    <property type="match status" value="1"/>
</dbReference>
<keyword evidence="6" id="KW-0472">Membrane</keyword>
<keyword evidence="2" id="KW-0719">Serine esterase</keyword>
<evidence type="ECO:0000259" key="7">
    <source>
        <dbReference type="Pfam" id="PF00135"/>
    </source>
</evidence>
<keyword evidence="6" id="KW-0812">Transmembrane</keyword>
<dbReference type="PROSITE" id="PS00122">
    <property type="entry name" value="CARBOXYLESTERASE_B_1"/>
    <property type="match status" value="1"/>
</dbReference>
<dbReference type="InterPro" id="IPR002018">
    <property type="entry name" value="CarbesteraseB"/>
</dbReference>
<dbReference type="PANTHER" id="PTHR43142:SF1">
    <property type="entry name" value="CARBOXYLIC ESTER HYDROLASE"/>
    <property type="match status" value="1"/>
</dbReference>
<protein>
    <recommendedName>
        <fullName evidence="5">Carboxylic ester hydrolase</fullName>
        <ecNumber evidence="5">3.1.1.-</ecNumber>
    </recommendedName>
</protein>
<evidence type="ECO:0000313" key="8">
    <source>
        <dbReference type="EMBL" id="CAG7719977.1"/>
    </source>
</evidence>
<keyword evidence="4" id="KW-0325">Glycoprotein</keyword>
<evidence type="ECO:0000313" key="9">
    <source>
        <dbReference type="Proteomes" id="UP000708208"/>
    </source>
</evidence>
<feature type="transmembrane region" description="Helical" evidence="6">
    <location>
        <begin position="12"/>
        <end position="29"/>
    </location>
</feature>
<evidence type="ECO:0000256" key="2">
    <source>
        <dbReference type="ARBA" id="ARBA00022487"/>
    </source>
</evidence>
<name>A0A8J2JJF1_9HEXA</name>
<feature type="domain" description="Carboxylesterase type B" evidence="7">
    <location>
        <begin position="32"/>
        <end position="562"/>
    </location>
</feature>
<dbReference type="OrthoDB" id="3200163at2759"/>
<organism evidence="8 9">
    <name type="scientific">Allacma fusca</name>
    <dbReference type="NCBI Taxonomy" id="39272"/>
    <lineage>
        <taxon>Eukaryota</taxon>
        <taxon>Metazoa</taxon>
        <taxon>Ecdysozoa</taxon>
        <taxon>Arthropoda</taxon>
        <taxon>Hexapoda</taxon>
        <taxon>Collembola</taxon>
        <taxon>Symphypleona</taxon>
        <taxon>Sminthuridae</taxon>
        <taxon>Allacma</taxon>
    </lineage>
</organism>
<keyword evidence="9" id="KW-1185">Reference proteome</keyword>
<accession>A0A8J2JJF1</accession>
<evidence type="ECO:0000256" key="5">
    <source>
        <dbReference type="RuleBase" id="RU361235"/>
    </source>
</evidence>
<comment type="similarity">
    <text evidence="1 5">Belongs to the type-B carboxylesterase/lipase family.</text>
</comment>
<evidence type="ECO:0000256" key="1">
    <source>
        <dbReference type="ARBA" id="ARBA00005964"/>
    </source>
</evidence>
<keyword evidence="6" id="KW-1133">Transmembrane helix</keyword>
<reference evidence="8" key="1">
    <citation type="submission" date="2021-06" db="EMBL/GenBank/DDBJ databases">
        <authorList>
            <person name="Hodson N. C."/>
            <person name="Mongue J. A."/>
            <person name="Jaron S. K."/>
        </authorList>
    </citation>
    <scope>NUCLEOTIDE SEQUENCE</scope>
</reference>
<evidence type="ECO:0000256" key="3">
    <source>
        <dbReference type="ARBA" id="ARBA00022801"/>
    </source>
</evidence>
<evidence type="ECO:0000256" key="6">
    <source>
        <dbReference type="SAM" id="Phobius"/>
    </source>
</evidence>
<dbReference type="AlphaFoldDB" id="A0A8J2JJF1"/>
<dbReference type="PANTHER" id="PTHR43142">
    <property type="entry name" value="CARBOXYLIC ESTER HYDROLASE"/>
    <property type="match status" value="1"/>
</dbReference>
<dbReference type="InterPro" id="IPR019826">
    <property type="entry name" value="Carboxylesterase_B_AS"/>
</dbReference>
<comment type="caution">
    <text evidence="8">The sequence shown here is derived from an EMBL/GenBank/DDBJ whole genome shotgun (WGS) entry which is preliminary data.</text>
</comment>
<dbReference type="Proteomes" id="UP000708208">
    <property type="component" value="Unassembled WGS sequence"/>
</dbReference>
<sequence length="586" mass="66240">MLKNLSSSISFLNIIIPITVFLVCYLTNYERSPVIEISTGRVQGFIDTARNGRKFQSFFGIPYAEPPVGKLRFESPQPAKSWNGTLDATIHASECKGYDFLFVHRVQGEESCLFLDVLSPMKSLQNSKALLPVIVYIHGGGFQMGSSQKFDGRRFMDQEIVLVVIQYRLGIFGFLTTGDDTVKGNMGLKDQVLALKWVKTNIVNFGGNPNQVTIMGDSAGGCSVHLLMLSPMAKGLFHRAITMNIVGTSDMVQYEHSNKIETLAEYFKCPKTSQEFVDCLRKMDADTLAAFQSSATFKFYNTPYIMGPSIESNSTDTDAFLTQNPLTLMKNGEIISKVPWMVGMNENEGLIFVGILLKFLQVRNLLLDDDLWAESLPHLVFYDAEERHDAAKKIKEHFFGDTTSTTSLDETKTIQQLGNLITEKVFMKPMVESVRMYAMATSAPVYFYQFNYRGLLTSFDFLRWTPPIPFIPAELTLFFNFIGETVSRIIYGKPQHYFGPSHGDEIILLFQLPMSPDIAINYFDLEMSQLLVKTYADFATFDQPTFQGLKWPSLNPNNSKIKILERSQFVNCLFASMFSATFFKEL</sequence>
<evidence type="ECO:0000256" key="4">
    <source>
        <dbReference type="ARBA" id="ARBA00023180"/>
    </source>
</evidence>
<proteinExistence type="inferred from homology"/>
<gene>
    <name evidence="8" type="ORF">AFUS01_LOCUS9271</name>
</gene>
<dbReference type="EMBL" id="CAJVCH010066090">
    <property type="protein sequence ID" value="CAG7719977.1"/>
    <property type="molecule type" value="Genomic_DNA"/>
</dbReference>
<dbReference type="GO" id="GO:0052689">
    <property type="term" value="F:carboxylic ester hydrolase activity"/>
    <property type="evidence" value="ECO:0007669"/>
    <property type="project" value="UniProtKB-KW"/>
</dbReference>